<gene>
    <name evidence="1" type="ORF">H5410_060922</name>
</gene>
<organism evidence="1 2">
    <name type="scientific">Solanum commersonii</name>
    <name type="common">Commerson's wild potato</name>
    <name type="synonym">Commerson's nightshade</name>
    <dbReference type="NCBI Taxonomy" id="4109"/>
    <lineage>
        <taxon>Eukaryota</taxon>
        <taxon>Viridiplantae</taxon>
        <taxon>Streptophyta</taxon>
        <taxon>Embryophyta</taxon>
        <taxon>Tracheophyta</taxon>
        <taxon>Spermatophyta</taxon>
        <taxon>Magnoliopsida</taxon>
        <taxon>eudicotyledons</taxon>
        <taxon>Gunneridae</taxon>
        <taxon>Pentapetalae</taxon>
        <taxon>asterids</taxon>
        <taxon>lamiids</taxon>
        <taxon>Solanales</taxon>
        <taxon>Solanaceae</taxon>
        <taxon>Solanoideae</taxon>
        <taxon>Solaneae</taxon>
        <taxon>Solanum</taxon>
    </lineage>
</organism>
<keyword evidence="2" id="KW-1185">Reference proteome</keyword>
<comment type="caution">
    <text evidence="1">The sequence shown here is derived from an EMBL/GenBank/DDBJ whole genome shotgun (WGS) entry which is preliminary data.</text>
</comment>
<sequence length="59" mass="6811">MNRAHVLYSASFFCLGDFQFDLGKGRHLLTVAGMQMVDNKFLYFKTFVLPTRKPLKVDP</sequence>
<evidence type="ECO:0000313" key="1">
    <source>
        <dbReference type="EMBL" id="KAG5571156.1"/>
    </source>
</evidence>
<dbReference type="AlphaFoldDB" id="A0A9J5W7F4"/>
<reference evidence="1 2" key="1">
    <citation type="submission" date="2020-09" db="EMBL/GenBank/DDBJ databases">
        <title>De no assembly of potato wild relative species, Solanum commersonii.</title>
        <authorList>
            <person name="Cho K."/>
        </authorList>
    </citation>
    <scope>NUCLEOTIDE SEQUENCE [LARGE SCALE GENOMIC DNA]</scope>
    <source>
        <strain evidence="1">LZ3.2</strain>
        <tissue evidence="1">Leaf</tissue>
    </source>
</reference>
<dbReference type="Proteomes" id="UP000824120">
    <property type="component" value="Chromosome 12"/>
</dbReference>
<evidence type="ECO:0000313" key="2">
    <source>
        <dbReference type="Proteomes" id="UP000824120"/>
    </source>
</evidence>
<dbReference type="EMBL" id="JACXVP010000012">
    <property type="protein sequence ID" value="KAG5571156.1"/>
    <property type="molecule type" value="Genomic_DNA"/>
</dbReference>
<proteinExistence type="predicted"/>
<name>A0A9J5W7F4_SOLCO</name>
<protein>
    <submittedName>
        <fullName evidence="1">Uncharacterized protein</fullName>
    </submittedName>
</protein>
<accession>A0A9J5W7F4</accession>